<reference evidence="1" key="1">
    <citation type="journal article" date="2013" name="Nature">
        <title>Draft genome of the wheat A-genome progenitor Triticum urartu.</title>
        <authorList>
            <person name="Ling H.Q."/>
            <person name="Zhao S."/>
            <person name="Liu D."/>
            <person name="Wang J."/>
            <person name="Sun H."/>
            <person name="Zhang C."/>
            <person name="Fan H."/>
            <person name="Li D."/>
            <person name="Dong L."/>
            <person name="Tao Y."/>
            <person name="Gao C."/>
            <person name="Wu H."/>
            <person name="Li Y."/>
            <person name="Cui Y."/>
            <person name="Guo X."/>
            <person name="Zheng S."/>
            <person name="Wang B."/>
            <person name="Yu K."/>
            <person name="Liang Q."/>
            <person name="Yang W."/>
            <person name="Lou X."/>
            <person name="Chen J."/>
            <person name="Feng M."/>
            <person name="Jian J."/>
            <person name="Zhang X."/>
            <person name="Luo G."/>
            <person name="Jiang Y."/>
            <person name="Liu J."/>
            <person name="Wang Z."/>
            <person name="Sha Y."/>
            <person name="Zhang B."/>
            <person name="Wu H."/>
            <person name="Tang D."/>
            <person name="Shen Q."/>
            <person name="Xue P."/>
            <person name="Zou S."/>
            <person name="Wang X."/>
            <person name="Liu X."/>
            <person name="Wang F."/>
            <person name="Yang Y."/>
            <person name="An X."/>
            <person name="Dong Z."/>
            <person name="Zhang K."/>
            <person name="Zhang X."/>
            <person name="Luo M.C."/>
            <person name="Dvorak J."/>
            <person name="Tong Y."/>
            <person name="Wang J."/>
            <person name="Yang H."/>
            <person name="Li Z."/>
            <person name="Wang D."/>
            <person name="Zhang A."/>
            <person name="Wang J."/>
        </authorList>
    </citation>
    <scope>NUCLEOTIDE SEQUENCE</scope>
</reference>
<name>M7ZBU7_TRIUA</name>
<dbReference type="EMBL" id="KD143677">
    <property type="protein sequence ID" value="EMS57522.1"/>
    <property type="molecule type" value="Genomic_DNA"/>
</dbReference>
<dbReference type="AlphaFoldDB" id="M7ZBU7"/>
<gene>
    <name evidence="1" type="ORF">TRIUR3_28709</name>
</gene>
<proteinExistence type="predicted"/>
<organism evidence="1">
    <name type="scientific">Triticum urartu</name>
    <name type="common">Red wild einkorn</name>
    <name type="synonym">Crithodium urartu</name>
    <dbReference type="NCBI Taxonomy" id="4572"/>
    <lineage>
        <taxon>Eukaryota</taxon>
        <taxon>Viridiplantae</taxon>
        <taxon>Streptophyta</taxon>
        <taxon>Embryophyta</taxon>
        <taxon>Tracheophyta</taxon>
        <taxon>Spermatophyta</taxon>
        <taxon>Magnoliopsida</taxon>
        <taxon>Liliopsida</taxon>
        <taxon>Poales</taxon>
        <taxon>Poaceae</taxon>
        <taxon>BOP clade</taxon>
        <taxon>Pooideae</taxon>
        <taxon>Triticodae</taxon>
        <taxon>Triticeae</taxon>
        <taxon>Triticinae</taxon>
        <taxon>Triticum</taxon>
    </lineage>
</organism>
<protein>
    <submittedName>
        <fullName evidence="1">Uncharacterized protein</fullName>
    </submittedName>
</protein>
<evidence type="ECO:0000313" key="1">
    <source>
        <dbReference type="EMBL" id="EMS57522.1"/>
    </source>
</evidence>
<sequence>MANGGGGRGAYSQVDDVGGTRDEAGGQGKGEAAARKLEAYKMDKLAGIVIKYDV</sequence>
<accession>M7ZBU7</accession>